<organism evidence="1 2">
    <name type="scientific">Actinomadura keratinilytica</name>
    <dbReference type="NCBI Taxonomy" id="547461"/>
    <lineage>
        <taxon>Bacteria</taxon>
        <taxon>Bacillati</taxon>
        <taxon>Actinomycetota</taxon>
        <taxon>Actinomycetes</taxon>
        <taxon>Streptosporangiales</taxon>
        <taxon>Thermomonosporaceae</taxon>
        <taxon>Actinomadura</taxon>
    </lineage>
</organism>
<evidence type="ECO:0000313" key="2">
    <source>
        <dbReference type="Proteomes" id="UP001500266"/>
    </source>
</evidence>
<evidence type="ECO:0008006" key="3">
    <source>
        <dbReference type="Google" id="ProtNLM"/>
    </source>
</evidence>
<sequence>MPTSDHELPLEMVRNRPQLVPELLRSVFGLDVPGDVQATLTSESYADVHPAELRCDATVLLDDPNAPTLGVVVESQLRAREEKTFSWPAYLALLRLRRRCPVTLMVFCPDQATARNCAVPIDMGHPGWVLKPLTVYPGLLPPITDPATACRLPELAVLSAPAHADGPHAKAVVSSLSAALDVLTGDTGALYHDYVVSRFSDAARKLLEETVKLDNYEWKSEFAITHRAQGRAEGLAEGRAEGLAEGRVEGQAEGEAKSILLILQARGITVPDDIRNRITNCTDLDQLDHWVQRAATINTAEELLA</sequence>
<dbReference type="Proteomes" id="UP001500266">
    <property type="component" value="Unassembled WGS sequence"/>
</dbReference>
<dbReference type="EMBL" id="BAABDO010000133">
    <property type="protein sequence ID" value="GAA4155545.1"/>
    <property type="molecule type" value="Genomic_DNA"/>
</dbReference>
<reference evidence="2" key="1">
    <citation type="journal article" date="2019" name="Int. J. Syst. Evol. Microbiol.">
        <title>The Global Catalogue of Microorganisms (GCM) 10K type strain sequencing project: providing services to taxonomists for standard genome sequencing and annotation.</title>
        <authorList>
            <consortium name="The Broad Institute Genomics Platform"/>
            <consortium name="The Broad Institute Genome Sequencing Center for Infectious Disease"/>
            <person name="Wu L."/>
            <person name="Ma J."/>
        </authorList>
    </citation>
    <scope>NUCLEOTIDE SEQUENCE [LARGE SCALE GENOMIC DNA]</scope>
    <source>
        <strain evidence="2">JCM 17316</strain>
    </source>
</reference>
<name>A0ABP7ZEU1_9ACTN</name>
<keyword evidence="2" id="KW-1185">Reference proteome</keyword>
<evidence type="ECO:0000313" key="1">
    <source>
        <dbReference type="EMBL" id="GAA4155545.1"/>
    </source>
</evidence>
<dbReference type="PANTHER" id="PTHR34613:SF1">
    <property type="entry name" value="SLL6017 PROTEIN"/>
    <property type="match status" value="1"/>
</dbReference>
<gene>
    <name evidence="1" type="ORF">GCM10022416_56120</name>
</gene>
<dbReference type="PANTHER" id="PTHR34613">
    <property type="entry name" value="SLL0800 PROTEIN"/>
    <property type="match status" value="1"/>
</dbReference>
<comment type="caution">
    <text evidence="1">The sequence shown here is derived from an EMBL/GenBank/DDBJ whole genome shotgun (WGS) entry which is preliminary data.</text>
</comment>
<dbReference type="RefSeq" id="WP_345024684.1">
    <property type="nucleotide sequence ID" value="NZ_BAABDO010000133.1"/>
</dbReference>
<accession>A0ABP7ZEU1</accession>
<proteinExistence type="predicted"/>
<protein>
    <recommendedName>
        <fullName evidence="3">Transposase</fullName>
    </recommendedName>
</protein>